<name>A0A197KJA9_9FUNG</name>
<gene>
    <name evidence="1" type="ORF">K457DRAFT_151231</name>
</gene>
<organism evidence="1 2">
    <name type="scientific">Linnemannia elongata AG-77</name>
    <dbReference type="NCBI Taxonomy" id="1314771"/>
    <lineage>
        <taxon>Eukaryota</taxon>
        <taxon>Fungi</taxon>
        <taxon>Fungi incertae sedis</taxon>
        <taxon>Mucoromycota</taxon>
        <taxon>Mortierellomycotina</taxon>
        <taxon>Mortierellomycetes</taxon>
        <taxon>Mortierellales</taxon>
        <taxon>Mortierellaceae</taxon>
        <taxon>Linnemannia</taxon>
    </lineage>
</organism>
<sequence length="236" mass="27054">MGVDDGFLDYLERYGHKSRYLLECSVMDKFDRESDDWMVQYTAGQEICRDLTWALSMDAERVKTLSIPLSDITHYLPLGRPTSWRMATKRNFRAAGGMEDATDGEAAATRGYDFVWQKPEYVHVPALKIFDLRGLWVLDDPAVLEVLCSKVMPKVSDLIMDDGCDGFSLAEWVELTSSHLHLLMFAKIRMATTLNEVKRVGLGRMRGVPFYPSRYTLVKKPKGRIPEKKAVYEFHD</sequence>
<proteinExistence type="predicted"/>
<evidence type="ECO:0000313" key="2">
    <source>
        <dbReference type="Proteomes" id="UP000078512"/>
    </source>
</evidence>
<evidence type="ECO:0000313" key="1">
    <source>
        <dbReference type="EMBL" id="OAQ36379.1"/>
    </source>
</evidence>
<dbReference type="OrthoDB" id="2448284at2759"/>
<protein>
    <submittedName>
        <fullName evidence="1">Uncharacterized protein</fullName>
    </submittedName>
</protein>
<reference evidence="1 2" key="1">
    <citation type="submission" date="2016-05" db="EMBL/GenBank/DDBJ databases">
        <title>Genome sequencing reveals origins of a unique bacterial endosymbiosis in the earliest lineages of terrestrial Fungi.</title>
        <authorList>
            <consortium name="DOE Joint Genome Institute"/>
            <person name="Uehling J."/>
            <person name="Gryganskyi A."/>
            <person name="Hameed K."/>
            <person name="Tschaplinski T."/>
            <person name="Misztal P."/>
            <person name="Wu S."/>
            <person name="Desiro A."/>
            <person name="Vande Pol N."/>
            <person name="Du Z.-Y."/>
            <person name="Zienkiewicz A."/>
            <person name="Zienkiewicz K."/>
            <person name="Morin E."/>
            <person name="Tisserant E."/>
            <person name="Splivallo R."/>
            <person name="Hainaut M."/>
            <person name="Henrissat B."/>
            <person name="Ohm R."/>
            <person name="Kuo A."/>
            <person name="Yan J."/>
            <person name="Lipzen A."/>
            <person name="Nolan M."/>
            <person name="Labutti K."/>
            <person name="Barry K."/>
            <person name="Goldstein A."/>
            <person name="Labbe J."/>
            <person name="Schadt C."/>
            <person name="Tuskan G."/>
            <person name="Grigoriev I."/>
            <person name="Martin F."/>
            <person name="Vilgalys R."/>
            <person name="Bonito G."/>
        </authorList>
    </citation>
    <scope>NUCLEOTIDE SEQUENCE [LARGE SCALE GENOMIC DNA]</scope>
    <source>
        <strain evidence="1 2">AG-77</strain>
    </source>
</reference>
<dbReference type="EMBL" id="KV442012">
    <property type="protein sequence ID" value="OAQ36379.1"/>
    <property type="molecule type" value="Genomic_DNA"/>
</dbReference>
<dbReference type="AlphaFoldDB" id="A0A197KJA9"/>
<keyword evidence="2" id="KW-1185">Reference proteome</keyword>
<accession>A0A197KJA9</accession>
<dbReference type="Proteomes" id="UP000078512">
    <property type="component" value="Unassembled WGS sequence"/>
</dbReference>